<sequence length="245" mass="27885">MPPSLSSLLAHLSSLYQKRHSMSSKRSCSSSTLSTTASCPDTGTSQWGDSQHRRPSQGRSRSCRDGICRRRRREPRLPAEWVVTPGDNDINMHLSNTSYGVYADYSRTALIFRSGVSDALVFAAPDPLRRTRMMVGSTEYRYFKEIPIGAMFVMVRLERKWFIVETRFESPSGTVLHCIGCSKVRIQKFGVLIHSWIEWHAKMVVKRGGKTFRPAKMLKEIGIPDDYEQILWTASDWPNYNTSGV</sequence>
<feature type="region of interest" description="Disordered" evidence="2">
    <location>
        <begin position="25"/>
        <end position="65"/>
    </location>
</feature>
<organism evidence="3 4">
    <name type="scientific">Gonapodya prolifera (strain JEL478)</name>
    <name type="common">Monoblepharis prolifera</name>
    <dbReference type="NCBI Taxonomy" id="1344416"/>
    <lineage>
        <taxon>Eukaryota</taxon>
        <taxon>Fungi</taxon>
        <taxon>Fungi incertae sedis</taxon>
        <taxon>Chytridiomycota</taxon>
        <taxon>Chytridiomycota incertae sedis</taxon>
        <taxon>Monoblepharidomycetes</taxon>
        <taxon>Monoblepharidales</taxon>
        <taxon>Gonapodyaceae</taxon>
        <taxon>Gonapodya</taxon>
    </lineage>
</organism>
<name>A0A139A3C5_GONPJ</name>
<evidence type="ECO:0000313" key="3">
    <source>
        <dbReference type="EMBL" id="KXS11169.1"/>
    </source>
</evidence>
<evidence type="ECO:0000256" key="1">
    <source>
        <dbReference type="ARBA" id="ARBA00038476"/>
    </source>
</evidence>
<dbReference type="PANTHER" id="PTHR12475:SF4">
    <property type="entry name" value="PROTEIN THEM6"/>
    <property type="match status" value="1"/>
</dbReference>
<dbReference type="SUPFAM" id="SSF54637">
    <property type="entry name" value="Thioesterase/thiol ester dehydrase-isomerase"/>
    <property type="match status" value="1"/>
</dbReference>
<evidence type="ECO:0008006" key="5">
    <source>
        <dbReference type="Google" id="ProtNLM"/>
    </source>
</evidence>
<proteinExistence type="inferred from homology"/>
<dbReference type="InterPro" id="IPR051490">
    <property type="entry name" value="THEM6_lcsJ_thioesterase"/>
</dbReference>
<keyword evidence="4" id="KW-1185">Reference proteome</keyword>
<dbReference type="Pfam" id="PF13279">
    <property type="entry name" value="4HBT_2"/>
    <property type="match status" value="1"/>
</dbReference>
<feature type="compositionally biased region" description="Low complexity" evidence="2">
    <location>
        <begin position="25"/>
        <end position="38"/>
    </location>
</feature>
<feature type="compositionally biased region" description="Polar residues" evidence="2">
    <location>
        <begin position="39"/>
        <end position="49"/>
    </location>
</feature>
<dbReference type="AlphaFoldDB" id="A0A139A3C5"/>
<dbReference type="OrthoDB" id="265761at2759"/>
<comment type="similarity">
    <text evidence="1">Belongs to the lcsJ thioesterase family.</text>
</comment>
<reference evidence="3 4" key="1">
    <citation type="journal article" date="2015" name="Genome Biol. Evol.">
        <title>Phylogenomic analyses indicate that early fungi evolved digesting cell walls of algal ancestors of land plants.</title>
        <authorList>
            <person name="Chang Y."/>
            <person name="Wang S."/>
            <person name="Sekimoto S."/>
            <person name="Aerts A.L."/>
            <person name="Choi C."/>
            <person name="Clum A."/>
            <person name="LaButti K.M."/>
            <person name="Lindquist E.A."/>
            <person name="Yee Ngan C."/>
            <person name="Ohm R.A."/>
            <person name="Salamov A.A."/>
            <person name="Grigoriev I.V."/>
            <person name="Spatafora J.W."/>
            <person name="Berbee M.L."/>
        </authorList>
    </citation>
    <scope>NUCLEOTIDE SEQUENCE [LARGE SCALE GENOMIC DNA]</scope>
    <source>
        <strain evidence="3 4">JEL478</strain>
    </source>
</reference>
<dbReference type="Proteomes" id="UP000070544">
    <property type="component" value="Unassembled WGS sequence"/>
</dbReference>
<dbReference type="PANTHER" id="PTHR12475">
    <property type="match status" value="1"/>
</dbReference>
<gene>
    <name evidence="3" type="ORF">M427DRAFT_147993</name>
</gene>
<dbReference type="Gene3D" id="3.10.129.10">
    <property type="entry name" value="Hotdog Thioesterase"/>
    <property type="match status" value="1"/>
</dbReference>
<dbReference type="EMBL" id="KQ965806">
    <property type="protein sequence ID" value="KXS11169.1"/>
    <property type="molecule type" value="Genomic_DNA"/>
</dbReference>
<evidence type="ECO:0000256" key="2">
    <source>
        <dbReference type="SAM" id="MobiDB-lite"/>
    </source>
</evidence>
<dbReference type="CDD" id="cd00586">
    <property type="entry name" value="4HBT"/>
    <property type="match status" value="1"/>
</dbReference>
<protein>
    <recommendedName>
        <fullName evidence="5">Thioesterase domain-containing protein</fullName>
    </recommendedName>
</protein>
<accession>A0A139A3C5</accession>
<dbReference type="InterPro" id="IPR029069">
    <property type="entry name" value="HotDog_dom_sf"/>
</dbReference>
<evidence type="ECO:0000313" key="4">
    <source>
        <dbReference type="Proteomes" id="UP000070544"/>
    </source>
</evidence>